<dbReference type="InterPro" id="IPR037523">
    <property type="entry name" value="VOC_core"/>
</dbReference>
<feature type="domain" description="VOC" evidence="1">
    <location>
        <begin position="4"/>
        <end position="116"/>
    </location>
</feature>
<proteinExistence type="predicted"/>
<reference evidence="2 3" key="1">
    <citation type="submission" date="2016-10" db="EMBL/GenBank/DDBJ databases">
        <authorList>
            <person name="de Groot N.N."/>
        </authorList>
    </citation>
    <scope>NUCLEOTIDE SEQUENCE [LARGE SCALE GENOMIC DNA]</scope>
    <source>
        <strain evidence="2 3">DSM 22126</strain>
    </source>
</reference>
<accession>A0A1H1VY49</accession>
<dbReference type="RefSeq" id="WP_083372793.1">
    <property type="nucleotide sequence ID" value="NZ_LT629776.1"/>
</dbReference>
<dbReference type="AlphaFoldDB" id="A0A1H1VY49"/>
<dbReference type="InterPro" id="IPR041581">
    <property type="entry name" value="Glyoxalase_6"/>
</dbReference>
<evidence type="ECO:0000259" key="1">
    <source>
        <dbReference type="PROSITE" id="PS51819"/>
    </source>
</evidence>
<dbReference type="Pfam" id="PF18029">
    <property type="entry name" value="Glyoxalase_6"/>
    <property type="match status" value="1"/>
</dbReference>
<dbReference type="SUPFAM" id="SSF54593">
    <property type="entry name" value="Glyoxalase/Bleomycin resistance protein/Dihydroxybiphenyl dioxygenase"/>
    <property type="match status" value="1"/>
</dbReference>
<keyword evidence="3" id="KW-1185">Reference proteome</keyword>
<sequence>MGLRLREIALDSPDPDASARFWSAALGYREVERDDEGVVLEGAPGTPTLLLLRTTDVKRDKTPIHLDLSPVHGSSRDEEVARLEALGARRVDIGQGEVSWVVLADPAGLEFCVLSTPHPPEPEPFDP</sequence>
<dbReference type="InterPro" id="IPR029068">
    <property type="entry name" value="Glyas_Bleomycin-R_OHBP_Dase"/>
</dbReference>
<organism evidence="2 3">
    <name type="scientific">Paraoerskovia marina</name>
    <dbReference type="NCBI Taxonomy" id="545619"/>
    <lineage>
        <taxon>Bacteria</taxon>
        <taxon>Bacillati</taxon>
        <taxon>Actinomycetota</taxon>
        <taxon>Actinomycetes</taxon>
        <taxon>Micrococcales</taxon>
        <taxon>Cellulomonadaceae</taxon>
        <taxon>Paraoerskovia</taxon>
    </lineage>
</organism>
<dbReference type="Proteomes" id="UP000185663">
    <property type="component" value="Chromosome I"/>
</dbReference>
<dbReference type="PROSITE" id="PS51819">
    <property type="entry name" value="VOC"/>
    <property type="match status" value="1"/>
</dbReference>
<dbReference type="Gene3D" id="3.10.180.10">
    <property type="entry name" value="2,3-Dihydroxybiphenyl 1,2-Dioxygenase, domain 1"/>
    <property type="match status" value="1"/>
</dbReference>
<evidence type="ECO:0000313" key="3">
    <source>
        <dbReference type="Proteomes" id="UP000185663"/>
    </source>
</evidence>
<gene>
    <name evidence="2" type="ORF">SAMN04489860_2650</name>
</gene>
<name>A0A1H1VY49_9CELL</name>
<dbReference type="PANTHER" id="PTHR35908">
    <property type="entry name" value="HYPOTHETICAL FUSION PROTEIN"/>
    <property type="match status" value="1"/>
</dbReference>
<dbReference type="PANTHER" id="PTHR35908:SF1">
    <property type="entry name" value="CONSERVED PROTEIN"/>
    <property type="match status" value="1"/>
</dbReference>
<dbReference type="OrthoDB" id="5524593at2"/>
<dbReference type="EMBL" id="LT629776">
    <property type="protein sequence ID" value="SDS89683.1"/>
    <property type="molecule type" value="Genomic_DNA"/>
</dbReference>
<protein>
    <recommendedName>
        <fullName evidence="1">VOC domain-containing protein</fullName>
    </recommendedName>
</protein>
<dbReference type="eggNOG" id="COG0346">
    <property type="taxonomic scope" value="Bacteria"/>
</dbReference>
<dbReference type="CDD" id="cd06587">
    <property type="entry name" value="VOC"/>
    <property type="match status" value="1"/>
</dbReference>
<dbReference type="STRING" id="545619.SAMN04489860_2650"/>
<evidence type="ECO:0000313" key="2">
    <source>
        <dbReference type="EMBL" id="SDS89683.1"/>
    </source>
</evidence>